<keyword evidence="1 2" id="KW-0732">Signal</keyword>
<accession>A0ABY4HL02</accession>
<evidence type="ECO:0000313" key="5">
    <source>
        <dbReference type="Proteomes" id="UP000830454"/>
    </source>
</evidence>
<dbReference type="Pfam" id="PF18962">
    <property type="entry name" value="Por_Secre_tail"/>
    <property type="match status" value="1"/>
</dbReference>
<dbReference type="NCBIfam" id="TIGR04183">
    <property type="entry name" value="Por_Secre_tail"/>
    <property type="match status" value="1"/>
</dbReference>
<evidence type="ECO:0000256" key="2">
    <source>
        <dbReference type="SAM" id="SignalP"/>
    </source>
</evidence>
<proteinExistence type="predicted"/>
<reference evidence="4" key="2">
    <citation type="submission" date="2022-04" db="EMBL/GenBank/DDBJ databases">
        <title>Complete Genome Sequence of Flavobacterium sediminilitoris YSM-43, Isolated from a Tidal Sediment.</title>
        <authorList>
            <person name="Lee P.A."/>
        </authorList>
    </citation>
    <scope>NUCLEOTIDE SEQUENCE</scope>
    <source>
        <strain evidence="4">YSM-43</strain>
    </source>
</reference>
<dbReference type="InterPro" id="IPR013783">
    <property type="entry name" value="Ig-like_fold"/>
</dbReference>
<evidence type="ECO:0000256" key="1">
    <source>
        <dbReference type="ARBA" id="ARBA00022729"/>
    </source>
</evidence>
<protein>
    <submittedName>
        <fullName evidence="4">Choice-of-anchor J domain-containing protein</fullName>
    </submittedName>
</protein>
<dbReference type="Pfam" id="PF07675">
    <property type="entry name" value="Cleaved_Adhesin"/>
    <property type="match status" value="1"/>
</dbReference>
<keyword evidence="5" id="KW-1185">Reference proteome</keyword>
<dbReference type="EMBL" id="CP090145">
    <property type="protein sequence ID" value="UOX32887.1"/>
    <property type="molecule type" value="Genomic_DNA"/>
</dbReference>
<gene>
    <name evidence="4" type="ORF">LXD69_12670</name>
</gene>
<feature type="signal peptide" evidence="2">
    <location>
        <begin position="1"/>
        <end position="18"/>
    </location>
</feature>
<dbReference type="InterPro" id="IPR036116">
    <property type="entry name" value="FN3_sf"/>
</dbReference>
<name>A0ABY4HL02_9FLAO</name>
<dbReference type="InterPro" id="IPR003961">
    <property type="entry name" value="FN3_dom"/>
</dbReference>
<dbReference type="Gene3D" id="2.60.40.10">
    <property type="entry name" value="Immunoglobulins"/>
    <property type="match status" value="1"/>
</dbReference>
<dbReference type="PROSITE" id="PS50853">
    <property type="entry name" value="FN3"/>
    <property type="match status" value="1"/>
</dbReference>
<dbReference type="CDD" id="cd00063">
    <property type="entry name" value="FN3"/>
    <property type="match status" value="1"/>
</dbReference>
<dbReference type="RefSeq" id="WP_246915682.1">
    <property type="nucleotide sequence ID" value="NZ_CP090145.1"/>
</dbReference>
<feature type="chain" id="PRO_5045385778" evidence="2">
    <location>
        <begin position="19"/>
        <end position="514"/>
    </location>
</feature>
<feature type="domain" description="Fibronectin type-III" evidence="3">
    <location>
        <begin position="191"/>
        <end position="278"/>
    </location>
</feature>
<sequence>MKKTLLLLVFGTINFISAQVFTENFDGIGSGMSSWTIYNQDNLVPNSQVSFVDNAWIEAAEEFDNNIAMSTSYYSPAGTSNDWLVSPQITLPAGTKTLYFDARSYDSAYKDSYKVYISTSGNAVSNFTTELFSQGDGVTGTTGENVAWTKRSIDLSSYSGPIYIAFRNFSTDMFLLGIDNVSIVANTCTPPNRAFTTSAITNNSVTLNWNAITGATGYDVALVLPGEVPTVQATPTTNSYTFSALTESTRYQFYIRNSCGSSWVGPYSVFTSNSLPYNYGFETTAANEGYFADGWSGAFNLNNNAEAAYYADGVQMVFSNSSTTAVTDRWLFSRPIYLTAGEQVTLQFSTRSTSTTISNTLLAKVGTAPTVADQTTTLSTVSVIGTSFVVNTASYTAPSAGIYYFSFNHNNPITTALTSLVLDKIEFSSVLSSSSFENTNISIYPNPVNDVVNISSPDFEIQTISITDINGRVVKNIKVNNTTTNINVSDLNSGVYFMSVNTLDGNIIKKFVKN</sequence>
<dbReference type="Pfam" id="PF00041">
    <property type="entry name" value="fn3"/>
    <property type="match status" value="1"/>
</dbReference>
<dbReference type="Proteomes" id="UP000830454">
    <property type="component" value="Chromosome"/>
</dbReference>
<dbReference type="InterPro" id="IPR011628">
    <property type="entry name" value="Cleaved_adhesin"/>
</dbReference>
<dbReference type="InterPro" id="IPR026444">
    <property type="entry name" value="Secre_tail"/>
</dbReference>
<dbReference type="Gene3D" id="2.60.120.200">
    <property type="match status" value="2"/>
</dbReference>
<dbReference type="SUPFAM" id="SSF49265">
    <property type="entry name" value="Fibronectin type III"/>
    <property type="match status" value="1"/>
</dbReference>
<dbReference type="NCBIfam" id="NF038128">
    <property type="entry name" value="choice_anch_J"/>
    <property type="match status" value="1"/>
</dbReference>
<evidence type="ECO:0000313" key="4">
    <source>
        <dbReference type="EMBL" id="UOX32887.1"/>
    </source>
</evidence>
<organism evidence="4 5">
    <name type="scientific">Flavobacterium sediminilitoris</name>
    <dbReference type="NCBI Taxonomy" id="2024526"/>
    <lineage>
        <taxon>Bacteria</taxon>
        <taxon>Pseudomonadati</taxon>
        <taxon>Bacteroidota</taxon>
        <taxon>Flavobacteriia</taxon>
        <taxon>Flavobacteriales</taxon>
        <taxon>Flavobacteriaceae</taxon>
        <taxon>Flavobacterium</taxon>
    </lineage>
</organism>
<evidence type="ECO:0000259" key="3">
    <source>
        <dbReference type="PROSITE" id="PS50853"/>
    </source>
</evidence>
<reference evidence="4" key="1">
    <citation type="submission" date="2021-12" db="EMBL/GenBank/DDBJ databases">
        <authorList>
            <person name="Cha I.-T."/>
            <person name="Lee K.-E."/>
            <person name="Park S.-J."/>
        </authorList>
    </citation>
    <scope>NUCLEOTIDE SEQUENCE</scope>
    <source>
        <strain evidence="4">YSM-43</strain>
    </source>
</reference>